<proteinExistence type="predicted"/>
<dbReference type="Proteomes" id="UP000198688">
    <property type="component" value="Chromosome I"/>
</dbReference>
<sequence>MKKLGMTRRASVLGAAALMFSALLPAAAAVADPGDPQRIQKISVSNQGGYVFSFKIQYLGKDLKWHTANWESDKFPVGQTRTTPDLGTIGVPASALAVLPYGSAVAGESAQANAGVVYNAKSTNVANYIAKGTTLIGFEVVLTE</sequence>
<reference evidence="2 3" key="1">
    <citation type="submission" date="2016-10" db="EMBL/GenBank/DDBJ databases">
        <authorList>
            <person name="de Groot N.N."/>
        </authorList>
    </citation>
    <scope>NUCLEOTIDE SEQUENCE [LARGE SCALE GENOMIC DNA]</scope>
    <source>
        <strain evidence="2 3">DSM 43941</strain>
    </source>
</reference>
<dbReference type="STRING" id="113562.SAMN04489716_9567"/>
<accession>A0A1H2DEU9</accession>
<evidence type="ECO:0000256" key="1">
    <source>
        <dbReference type="SAM" id="SignalP"/>
    </source>
</evidence>
<feature type="signal peptide" evidence="1">
    <location>
        <begin position="1"/>
        <end position="31"/>
    </location>
</feature>
<dbReference type="EMBL" id="LT629758">
    <property type="protein sequence ID" value="SDT81278.1"/>
    <property type="molecule type" value="Genomic_DNA"/>
</dbReference>
<gene>
    <name evidence="2" type="ORF">SAMN04489716_9567</name>
</gene>
<protein>
    <submittedName>
        <fullName evidence="2">Uncharacterized protein</fullName>
    </submittedName>
</protein>
<name>A0A1H2DEU9_9ACTN</name>
<organism evidence="2 3">
    <name type="scientific">Actinoplanes derwentensis</name>
    <dbReference type="NCBI Taxonomy" id="113562"/>
    <lineage>
        <taxon>Bacteria</taxon>
        <taxon>Bacillati</taxon>
        <taxon>Actinomycetota</taxon>
        <taxon>Actinomycetes</taxon>
        <taxon>Micromonosporales</taxon>
        <taxon>Micromonosporaceae</taxon>
        <taxon>Actinoplanes</taxon>
    </lineage>
</organism>
<evidence type="ECO:0000313" key="3">
    <source>
        <dbReference type="Proteomes" id="UP000198688"/>
    </source>
</evidence>
<evidence type="ECO:0000313" key="2">
    <source>
        <dbReference type="EMBL" id="SDT81278.1"/>
    </source>
</evidence>
<dbReference type="RefSeq" id="WP_197686081.1">
    <property type="nucleotide sequence ID" value="NZ_LT629758.1"/>
</dbReference>
<keyword evidence="3" id="KW-1185">Reference proteome</keyword>
<dbReference type="AlphaFoldDB" id="A0A1H2DEU9"/>
<keyword evidence="1" id="KW-0732">Signal</keyword>
<feature type="chain" id="PRO_5039650076" evidence="1">
    <location>
        <begin position="32"/>
        <end position="144"/>
    </location>
</feature>